<comment type="caution">
    <text evidence="5">The sequence shown here is derived from an EMBL/GenBank/DDBJ whole genome shotgun (WGS) entry which is preliminary data.</text>
</comment>
<dbReference type="InterPro" id="IPR036866">
    <property type="entry name" value="RibonucZ/Hydroxyglut_hydro"/>
</dbReference>
<dbReference type="Proteomes" id="UP001597362">
    <property type="component" value="Unassembled WGS sequence"/>
</dbReference>
<dbReference type="EMBL" id="JBHUHO010000020">
    <property type="protein sequence ID" value="MFD2115534.1"/>
    <property type="molecule type" value="Genomic_DNA"/>
</dbReference>
<dbReference type="PANTHER" id="PTHR30619">
    <property type="entry name" value="DNA INTERNALIZATION/COMPETENCE PROTEIN COMEC/REC2"/>
    <property type="match status" value="1"/>
</dbReference>
<keyword evidence="6" id="KW-1185">Reference proteome</keyword>
<accession>A0ABW4YJB7</accession>
<feature type="domain" description="Metallo-beta-lactamase" evidence="4">
    <location>
        <begin position="61"/>
        <end position="254"/>
    </location>
</feature>
<dbReference type="InterPro" id="IPR008964">
    <property type="entry name" value="Invasin/intimin_cell_adhesion"/>
</dbReference>
<dbReference type="RefSeq" id="WP_377770785.1">
    <property type="nucleotide sequence ID" value="NZ_JBHUHO010000020.1"/>
</dbReference>
<comment type="function">
    <text evidence="2">Counteracts the endogenous Pycsar antiviral defense system. Phosphodiesterase that enables metal-dependent hydrolysis of host cyclic nucleotide Pycsar defense signals such as cCMP and cUMP.</text>
</comment>
<proteinExistence type="predicted"/>
<dbReference type="InterPro" id="IPR013783">
    <property type="entry name" value="Ig-like_fold"/>
</dbReference>
<evidence type="ECO:0000256" key="3">
    <source>
        <dbReference type="ARBA" id="ARBA00048505"/>
    </source>
</evidence>
<protein>
    <submittedName>
        <fullName evidence="5">ComEC/Rec2 family competence protein</fullName>
    </submittedName>
</protein>
<dbReference type="InterPro" id="IPR035681">
    <property type="entry name" value="ComA-like_MBL"/>
</dbReference>
<dbReference type="InterPro" id="IPR001279">
    <property type="entry name" value="Metallo-B-lactamas"/>
</dbReference>
<dbReference type="InterPro" id="IPR052159">
    <property type="entry name" value="Competence_DNA_uptake"/>
</dbReference>
<evidence type="ECO:0000313" key="6">
    <source>
        <dbReference type="Proteomes" id="UP001597362"/>
    </source>
</evidence>
<dbReference type="Gene3D" id="2.60.40.10">
    <property type="entry name" value="Immunoglobulins"/>
    <property type="match status" value="1"/>
</dbReference>
<organism evidence="5 6">
    <name type="scientific">Paenibacillus yanchengensis</name>
    <dbReference type="NCBI Taxonomy" id="2035833"/>
    <lineage>
        <taxon>Bacteria</taxon>
        <taxon>Bacillati</taxon>
        <taxon>Bacillota</taxon>
        <taxon>Bacilli</taxon>
        <taxon>Bacillales</taxon>
        <taxon>Paenibacillaceae</taxon>
        <taxon>Paenibacillus</taxon>
    </lineage>
</organism>
<dbReference type="Gene3D" id="3.60.15.10">
    <property type="entry name" value="Ribonuclease Z/Hydroxyacylglutathione hydrolase-like"/>
    <property type="match status" value="1"/>
</dbReference>
<dbReference type="SUPFAM" id="SSF49373">
    <property type="entry name" value="Invasin/intimin cell-adhesion fragments"/>
    <property type="match status" value="1"/>
</dbReference>
<dbReference type="CDD" id="cd07731">
    <property type="entry name" value="ComA-like_MBL-fold"/>
    <property type="match status" value="1"/>
</dbReference>
<evidence type="ECO:0000259" key="4">
    <source>
        <dbReference type="SMART" id="SM00849"/>
    </source>
</evidence>
<comment type="catalytic activity">
    <reaction evidence="1">
        <text>3',5'-cyclic CMP + H2O = CMP + H(+)</text>
        <dbReference type="Rhea" id="RHEA:72675"/>
        <dbReference type="ChEBI" id="CHEBI:15377"/>
        <dbReference type="ChEBI" id="CHEBI:15378"/>
        <dbReference type="ChEBI" id="CHEBI:58003"/>
        <dbReference type="ChEBI" id="CHEBI:60377"/>
    </reaction>
    <physiologicalReaction direction="left-to-right" evidence="1">
        <dbReference type="Rhea" id="RHEA:72676"/>
    </physiologicalReaction>
</comment>
<reference evidence="6" key="1">
    <citation type="journal article" date="2019" name="Int. J. Syst. Evol. Microbiol.">
        <title>The Global Catalogue of Microorganisms (GCM) 10K type strain sequencing project: providing services to taxonomists for standard genome sequencing and annotation.</title>
        <authorList>
            <consortium name="The Broad Institute Genomics Platform"/>
            <consortium name="The Broad Institute Genome Sequencing Center for Infectious Disease"/>
            <person name="Wu L."/>
            <person name="Ma J."/>
        </authorList>
    </citation>
    <scope>NUCLEOTIDE SEQUENCE [LARGE SCALE GENOMIC DNA]</scope>
    <source>
        <strain evidence="6">GH52</strain>
    </source>
</reference>
<dbReference type="Pfam" id="PF00753">
    <property type="entry name" value="Lactamase_B"/>
    <property type="match status" value="1"/>
</dbReference>
<dbReference type="SUPFAM" id="SSF56281">
    <property type="entry name" value="Metallo-hydrolase/oxidoreductase"/>
    <property type="match status" value="1"/>
</dbReference>
<sequence length="417" mass="45605">MQSILQQRTLFRFCLFIISISLLLTSCSFIDIPASKSEPALSLQQLNENHVTIHFIDVGQGGAQLLIGPSGKTMLIDAGNNDKEQLIVQYLQAEKIKKIDVLIGTHPDADHIGGLDAVIDHFEIGEIYMPKIQANTKTFEDVLLAIKRKKLTINTAKHGVAIDWEPQVATKLLAPLQTYKDTNEMSAVLQVVYNQHRFLLTGDIEAKSEADLLASGEKLTADVLLVSHHGSNTSTSAPFLQAVKPTYAIIQSGKDNKYGHPNHDILKRLKQANVSVFRNDRDGHIVISSDGENFHIATGVTPGTYSLPTAAMSSSDLIESMQIAATIDNDQPAQNSIITITAQATDQQDQPIVNAIAELTLHYKTTTSTYEATTDENGQAVFQVRIGGAAKDFAVKGYVHVTHQQLQNEATVQFTPQ</sequence>
<gene>
    <name evidence="5" type="ORF">ACFSJH_07295</name>
</gene>
<dbReference type="SMART" id="SM00849">
    <property type="entry name" value="Lactamase_B"/>
    <property type="match status" value="1"/>
</dbReference>
<evidence type="ECO:0000256" key="2">
    <source>
        <dbReference type="ARBA" id="ARBA00034301"/>
    </source>
</evidence>
<name>A0ABW4YJB7_9BACL</name>
<evidence type="ECO:0000313" key="5">
    <source>
        <dbReference type="EMBL" id="MFD2115534.1"/>
    </source>
</evidence>
<comment type="catalytic activity">
    <reaction evidence="3">
        <text>3',5'-cyclic UMP + H2O = UMP + H(+)</text>
        <dbReference type="Rhea" id="RHEA:70575"/>
        <dbReference type="ChEBI" id="CHEBI:15377"/>
        <dbReference type="ChEBI" id="CHEBI:15378"/>
        <dbReference type="ChEBI" id="CHEBI:57865"/>
        <dbReference type="ChEBI" id="CHEBI:184387"/>
    </reaction>
    <physiologicalReaction direction="left-to-right" evidence="3">
        <dbReference type="Rhea" id="RHEA:70576"/>
    </physiologicalReaction>
</comment>
<dbReference type="PANTHER" id="PTHR30619:SF7">
    <property type="entry name" value="BETA-LACTAMASE DOMAIN PROTEIN"/>
    <property type="match status" value="1"/>
</dbReference>
<evidence type="ECO:0000256" key="1">
    <source>
        <dbReference type="ARBA" id="ARBA00034221"/>
    </source>
</evidence>